<comment type="similarity">
    <text evidence="1">Belongs to the peptidase A1 family.</text>
</comment>
<name>M8BU52_AEGTA</name>
<protein>
    <recommendedName>
        <fullName evidence="2">Xylanase inhibitor N-terminal domain-containing protein</fullName>
    </recommendedName>
</protein>
<dbReference type="InterPro" id="IPR021109">
    <property type="entry name" value="Peptidase_aspartic_dom_sf"/>
</dbReference>
<sequence>MLPLLGDALGSIEYVVTIGIGLPAFGQTIGIDTGKHVSCYLESSYTLGRYASHTLALTGSKAIKGFQFIYSHTDAFNPRLNGLVKIGSGVQSFVSHKAATYGSQFSYCLPSTPSPSGSSP</sequence>
<proteinExistence type="inferred from homology"/>
<feature type="domain" description="Xylanase inhibitor N-terminal" evidence="2">
    <location>
        <begin position="40"/>
        <end position="117"/>
    </location>
</feature>
<reference evidence="3" key="1">
    <citation type="submission" date="2015-06" db="UniProtKB">
        <authorList>
            <consortium name="EnsemblPlants"/>
        </authorList>
    </citation>
    <scope>IDENTIFICATION</scope>
</reference>
<dbReference type="Pfam" id="PF14543">
    <property type="entry name" value="TAXi_N"/>
    <property type="match status" value="1"/>
</dbReference>
<dbReference type="AlphaFoldDB" id="M8BU52"/>
<dbReference type="SUPFAM" id="SSF50630">
    <property type="entry name" value="Acid proteases"/>
    <property type="match status" value="1"/>
</dbReference>
<evidence type="ECO:0000256" key="1">
    <source>
        <dbReference type="ARBA" id="ARBA00007447"/>
    </source>
</evidence>
<organism evidence="3">
    <name type="scientific">Aegilops tauschii</name>
    <name type="common">Tausch's goatgrass</name>
    <name type="synonym">Aegilops squarrosa</name>
    <dbReference type="NCBI Taxonomy" id="37682"/>
    <lineage>
        <taxon>Eukaryota</taxon>
        <taxon>Viridiplantae</taxon>
        <taxon>Streptophyta</taxon>
        <taxon>Embryophyta</taxon>
        <taxon>Tracheophyta</taxon>
        <taxon>Spermatophyta</taxon>
        <taxon>Magnoliopsida</taxon>
        <taxon>Liliopsida</taxon>
        <taxon>Poales</taxon>
        <taxon>Poaceae</taxon>
        <taxon>BOP clade</taxon>
        <taxon>Pooideae</taxon>
        <taxon>Triticodae</taxon>
        <taxon>Triticeae</taxon>
        <taxon>Triticinae</taxon>
        <taxon>Aegilops</taxon>
    </lineage>
</organism>
<dbReference type="Gene3D" id="2.40.70.10">
    <property type="entry name" value="Acid Proteases"/>
    <property type="match status" value="1"/>
</dbReference>
<dbReference type="InterPro" id="IPR032861">
    <property type="entry name" value="TAXi_N"/>
</dbReference>
<accession>M8BU52</accession>
<evidence type="ECO:0000259" key="2">
    <source>
        <dbReference type="Pfam" id="PF14543"/>
    </source>
</evidence>
<evidence type="ECO:0000313" key="3">
    <source>
        <dbReference type="EnsemblPlants" id="EMT28565"/>
    </source>
</evidence>
<dbReference type="EnsemblPlants" id="EMT28565">
    <property type="protein sequence ID" value="EMT28565"/>
    <property type="gene ID" value="F775_22875"/>
</dbReference>